<feature type="compositionally biased region" description="Acidic residues" evidence="1">
    <location>
        <begin position="56"/>
        <end position="71"/>
    </location>
</feature>
<evidence type="ECO:0000313" key="3">
    <source>
        <dbReference type="Proteomes" id="UP000499080"/>
    </source>
</evidence>
<evidence type="ECO:0000256" key="1">
    <source>
        <dbReference type="SAM" id="MobiDB-lite"/>
    </source>
</evidence>
<accession>A0A4Y2QUG0</accession>
<feature type="region of interest" description="Disordered" evidence="1">
    <location>
        <begin position="151"/>
        <end position="249"/>
    </location>
</feature>
<feature type="compositionally biased region" description="Basic residues" evidence="1">
    <location>
        <begin position="157"/>
        <end position="168"/>
    </location>
</feature>
<proteinExistence type="predicted"/>
<evidence type="ECO:0000313" key="2">
    <source>
        <dbReference type="EMBL" id="GBN66983.1"/>
    </source>
</evidence>
<gene>
    <name evidence="2" type="ORF">AVEN_62857_1</name>
</gene>
<dbReference type="EMBL" id="BGPR01014853">
    <property type="protein sequence ID" value="GBN66983.1"/>
    <property type="molecule type" value="Genomic_DNA"/>
</dbReference>
<feature type="region of interest" description="Disordered" evidence="1">
    <location>
        <begin position="27"/>
        <end position="103"/>
    </location>
</feature>
<dbReference type="AlphaFoldDB" id="A0A4Y2QUG0"/>
<name>A0A4Y2QUG0_ARAVE</name>
<reference evidence="2 3" key="1">
    <citation type="journal article" date="2019" name="Sci. Rep.">
        <title>Orb-weaving spider Araneus ventricosus genome elucidates the spidroin gene catalogue.</title>
        <authorList>
            <person name="Kono N."/>
            <person name="Nakamura H."/>
            <person name="Ohtoshi R."/>
            <person name="Moran D.A.P."/>
            <person name="Shinohara A."/>
            <person name="Yoshida Y."/>
            <person name="Fujiwara M."/>
            <person name="Mori M."/>
            <person name="Tomita M."/>
            <person name="Arakawa K."/>
        </authorList>
    </citation>
    <scope>NUCLEOTIDE SEQUENCE [LARGE SCALE GENOMIC DNA]</scope>
</reference>
<keyword evidence="3" id="KW-1185">Reference proteome</keyword>
<feature type="compositionally biased region" description="Basic and acidic residues" evidence="1">
    <location>
        <begin position="27"/>
        <end position="46"/>
    </location>
</feature>
<comment type="caution">
    <text evidence="2">The sequence shown here is derived from an EMBL/GenBank/DDBJ whole genome shotgun (WGS) entry which is preliminary data.</text>
</comment>
<organism evidence="2 3">
    <name type="scientific">Araneus ventricosus</name>
    <name type="common">Orbweaver spider</name>
    <name type="synonym">Epeira ventricosa</name>
    <dbReference type="NCBI Taxonomy" id="182803"/>
    <lineage>
        <taxon>Eukaryota</taxon>
        <taxon>Metazoa</taxon>
        <taxon>Ecdysozoa</taxon>
        <taxon>Arthropoda</taxon>
        <taxon>Chelicerata</taxon>
        <taxon>Arachnida</taxon>
        <taxon>Araneae</taxon>
        <taxon>Araneomorphae</taxon>
        <taxon>Entelegynae</taxon>
        <taxon>Araneoidea</taxon>
        <taxon>Araneidae</taxon>
        <taxon>Araneus</taxon>
    </lineage>
</organism>
<feature type="compositionally biased region" description="Basic and acidic residues" evidence="1">
    <location>
        <begin position="185"/>
        <end position="200"/>
    </location>
</feature>
<feature type="compositionally biased region" description="Low complexity" evidence="1">
    <location>
        <begin position="227"/>
        <end position="237"/>
    </location>
</feature>
<protein>
    <submittedName>
        <fullName evidence="2">Uncharacterized protein</fullName>
    </submittedName>
</protein>
<dbReference type="Proteomes" id="UP000499080">
    <property type="component" value="Unassembled WGS sequence"/>
</dbReference>
<sequence length="267" mass="28225">MAESKEITHAFVSLSYLPLDSSIFQESLKDSKRQNPSDDETVRLDDTQFSAVAIESGDESAGDGEGEEGAGEEVGAQRGEAPEVTNGPVVTGSEKPRELEATNPGLTVILERATALLTEIGLDDVKSGKVLGLIFEAFGLRNSSVNRTVRAVPNPVARKRTKSTRGKTSKSAVAPQTVKGPAPKEGADAPKNKPVERAAEQPKSAPQSFASTARKGASAAQNPPVRSSAPSSKKAPPGRTALSKAKRSGVTLVYPKEELVFPRHRRC</sequence>